<comment type="catalytic activity">
    <reaction evidence="5">
        <text>adenosine(1518)/adenosine(1519) in 16S rRNA + 4 S-adenosyl-L-methionine = N(6)-dimethyladenosine(1518)/N(6)-dimethyladenosine(1519) in 16S rRNA + 4 S-adenosyl-L-homocysteine + 4 H(+)</text>
        <dbReference type="Rhea" id="RHEA:19609"/>
        <dbReference type="Rhea" id="RHEA-COMP:10232"/>
        <dbReference type="Rhea" id="RHEA-COMP:10233"/>
        <dbReference type="ChEBI" id="CHEBI:15378"/>
        <dbReference type="ChEBI" id="CHEBI:57856"/>
        <dbReference type="ChEBI" id="CHEBI:59789"/>
        <dbReference type="ChEBI" id="CHEBI:74411"/>
        <dbReference type="ChEBI" id="CHEBI:74493"/>
        <dbReference type="EC" id="2.1.1.182"/>
    </reaction>
</comment>
<dbReference type="InterPro" id="IPR001737">
    <property type="entry name" value="KsgA/Erm"/>
</dbReference>
<evidence type="ECO:0000259" key="7">
    <source>
        <dbReference type="SMART" id="SM00650"/>
    </source>
</evidence>
<evidence type="ECO:0000256" key="3">
    <source>
        <dbReference type="ARBA" id="ARBA00022679"/>
    </source>
</evidence>
<dbReference type="NCBIfam" id="TIGR00755">
    <property type="entry name" value="ksgA"/>
    <property type="match status" value="1"/>
</dbReference>
<name>A0ABX8JP82_9BACT</name>
<feature type="binding site" evidence="5 6">
    <location>
        <position position="42"/>
    </location>
    <ligand>
        <name>S-adenosyl-L-methionine</name>
        <dbReference type="ChEBI" id="CHEBI:59789"/>
    </ligand>
</feature>
<dbReference type="GO" id="GO:0052908">
    <property type="term" value="F:16S rRNA (adenine(1518)-N(6)/adenine(1519)-N(6))-dimethyltransferase activity"/>
    <property type="evidence" value="ECO:0007669"/>
    <property type="project" value="UniProtKB-EC"/>
</dbReference>
<accession>A0ABX8JP82</accession>
<dbReference type="Proteomes" id="UP000683493">
    <property type="component" value="Chromosome"/>
</dbReference>
<keyword evidence="1 5" id="KW-0698">rRNA processing</keyword>
<feature type="binding site" evidence="5 6">
    <location>
        <position position="63"/>
    </location>
    <ligand>
        <name>S-adenosyl-L-methionine</name>
        <dbReference type="ChEBI" id="CHEBI:59789"/>
    </ligand>
</feature>
<feature type="binding site" evidence="5 6">
    <location>
        <position position="17"/>
    </location>
    <ligand>
        <name>S-adenosyl-L-methionine</name>
        <dbReference type="ChEBI" id="CHEBI:59789"/>
    </ligand>
</feature>
<proteinExistence type="inferred from homology"/>
<sequence>MMEKKIKAKKEFGQNFLVDDNVLSRIVSCVAPGSDDCILEVGPGRGALSRLLVASGARFVAVEWDRELIPLLHAEFAGNDRVEIGHGDILRVDLPQILTTRAPGRKWKVAANLPYNISSQVLFKFMEHCDLFESLVLMLQKEVGDRLTAPAACKEYGALTVLLRLHFDIRREFIVKPGSFRPVPKVDSAVLSFIPLAAPRVEVGDEELFRRLVKGAFNQRRKTLLNSLRSAGFDDGDGSLSAALSRCGIDGLRRGETLSLEEFAALSRDLCSGKTLA</sequence>
<evidence type="ECO:0000256" key="5">
    <source>
        <dbReference type="HAMAP-Rule" id="MF_00607"/>
    </source>
</evidence>
<keyword evidence="5" id="KW-0963">Cytoplasm</keyword>
<evidence type="ECO:0000313" key="9">
    <source>
        <dbReference type="Proteomes" id="UP000683493"/>
    </source>
</evidence>
<dbReference type="SMART" id="SM00650">
    <property type="entry name" value="rADc"/>
    <property type="match status" value="1"/>
</dbReference>
<keyword evidence="3 5" id="KW-0808">Transferase</keyword>
<comment type="similarity">
    <text evidence="5">Belongs to the class I-like SAM-binding methyltransferase superfamily. rRNA adenine N(6)-methyltransferase family. RsmA subfamily.</text>
</comment>
<comment type="function">
    <text evidence="5">Specifically dimethylates two adjacent adenosines (A1518 and A1519) in the loop of a conserved hairpin near the 3'-end of 16S rRNA in the 30S particle. May play a critical role in biogenesis of 30S subunits.</text>
</comment>
<dbReference type="InterPro" id="IPR011530">
    <property type="entry name" value="rRNA_adenine_dimethylase"/>
</dbReference>
<keyword evidence="4 5" id="KW-0949">S-adenosyl-L-methionine</keyword>
<dbReference type="EC" id="2.1.1.182" evidence="5"/>
<keyword evidence="2 5" id="KW-0489">Methyltransferase</keyword>
<evidence type="ECO:0000256" key="1">
    <source>
        <dbReference type="ARBA" id="ARBA00022552"/>
    </source>
</evidence>
<organism evidence="8 9">
    <name type="scientific">Geomonas diazotrophica</name>
    <dbReference type="NCBI Taxonomy" id="2843197"/>
    <lineage>
        <taxon>Bacteria</taxon>
        <taxon>Pseudomonadati</taxon>
        <taxon>Thermodesulfobacteriota</taxon>
        <taxon>Desulfuromonadia</taxon>
        <taxon>Geobacterales</taxon>
        <taxon>Geobacteraceae</taxon>
        <taxon>Geomonas</taxon>
    </lineage>
</organism>
<dbReference type="PROSITE" id="PS01131">
    <property type="entry name" value="RRNA_A_DIMETH"/>
    <property type="match status" value="1"/>
</dbReference>
<dbReference type="PROSITE" id="PS51689">
    <property type="entry name" value="SAM_RNA_A_N6_MT"/>
    <property type="match status" value="1"/>
</dbReference>
<dbReference type="PANTHER" id="PTHR11727:SF7">
    <property type="entry name" value="DIMETHYLADENOSINE TRANSFERASE-RELATED"/>
    <property type="match status" value="1"/>
</dbReference>
<feature type="binding site" evidence="5 6">
    <location>
        <position position="15"/>
    </location>
    <ligand>
        <name>S-adenosyl-L-methionine</name>
        <dbReference type="ChEBI" id="CHEBI:59789"/>
    </ligand>
</feature>
<feature type="binding site" evidence="5 6">
    <location>
        <position position="112"/>
    </location>
    <ligand>
        <name>S-adenosyl-L-methionine</name>
        <dbReference type="ChEBI" id="CHEBI:59789"/>
    </ligand>
</feature>
<evidence type="ECO:0000256" key="4">
    <source>
        <dbReference type="ARBA" id="ARBA00022691"/>
    </source>
</evidence>
<keyword evidence="9" id="KW-1185">Reference proteome</keyword>
<dbReference type="InterPro" id="IPR020598">
    <property type="entry name" value="rRNA_Ade_methylase_Trfase_N"/>
</dbReference>
<feature type="binding site" evidence="5 6">
    <location>
        <position position="88"/>
    </location>
    <ligand>
        <name>S-adenosyl-L-methionine</name>
        <dbReference type="ChEBI" id="CHEBI:59789"/>
    </ligand>
</feature>
<evidence type="ECO:0000256" key="2">
    <source>
        <dbReference type="ARBA" id="ARBA00022603"/>
    </source>
</evidence>
<dbReference type="PANTHER" id="PTHR11727">
    <property type="entry name" value="DIMETHYLADENOSINE TRANSFERASE"/>
    <property type="match status" value="1"/>
</dbReference>
<dbReference type="Pfam" id="PF00398">
    <property type="entry name" value="RrnaAD"/>
    <property type="match status" value="1"/>
</dbReference>
<reference evidence="8 9" key="1">
    <citation type="submission" date="2021-06" db="EMBL/GenBank/DDBJ databases">
        <title>Gemonas diversity in paddy soil.</title>
        <authorList>
            <person name="Liu G."/>
        </authorList>
    </citation>
    <scope>NUCLEOTIDE SEQUENCE [LARGE SCALE GENOMIC DNA]</scope>
    <source>
        <strain evidence="8 9">RG29</strain>
    </source>
</reference>
<evidence type="ECO:0000313" key="8">
    <source>
        <dbReference type="EMBL" id="QWV99494.1"/>
    </source>
</evidence>
<dbReference type="HAMAP" id="MF_00607">
    <property type="entry name" value="16SrRNA_methyltr_A"/>
    <property type="match status" value="1"/>
</dbReference>
<dbReference type="InterPro" id="IPR020596">
    <property type="entry name" value="rRNA_Ade_Mease_Trfase_CS"/>
</dbReference>
<gene>
    <name evidence="5 8" type="primary">rsmA</name>
    <name evidence="5" type="synonym">ksgA</name>
    <name evidence="8" type="ORF">KP005_09520</name>
</gene>
<feature type="domain" description="Ribosomal RNA adenine methylase transferase N-terminal" evidence="7">
    <location>
        <begin position="22"/>
        <end position="197"/>
    </location>
</feature>
<keyword evidence="5 6" id="KW-0694">RNA-binding</keyword>
<evidence type="ECO:0000256" key="6">
    <source>
        <dbReference type="PROSITE-ProRule" id="PRU01026"/>
    </source>
</evidence>
<comment type="subcellular location">
    <subcellularLocation>
        <location evidence="5">Cytoplasm</location>
    </subcellularLocation>
</comment>
<dbReference type="EMBL" id="CP076724">
    <property type="protein sequence ID" value="QWV99494.1"/>
    <property type="molecule type" value="Genomic_DNA"/>
</dbReference>
<protein>
    <recommendedName>
        <fullName evidence="5">Ribosomal RNA small subunit methyltransferase A</fullName>
        <ecNumber evidence="5">2.1.1.182</ecNumber>
    </recommendedName>
    <alternativeName>
        <fullName evidence="5">16S rRNA (adenine(1518)-N(6)/adenine(1519)-N(6))-dimethyltransferase</fullName>
    </alternativeName>
    <alternativeName>
        <fullName evidence="5">16S rRNA dimethyladenosine transferase</fullName>
    </alternativeName>
    <alternativeName>
        <fullName evidence="5">16S rRNA dimethylase</fullName>
    </alternativeName>
    <alternativeName>
        <fullName evidence="5">S-adenosylmethionine-6-N', N'-adenosyl(rRNA) dimethyltransferase</fullName>
    </alternativeName>
</protein>